<dbReference type="InterPro" id="IPR043128">
    <property type="entry name" value="Rev_trsase/Diguanyl_cyclase"/>
</dbReference>
<dbReference type="InterPro" id="IPR035919">
    <property type="entry name" value="EAL_sf"/>
</dbReference>
<reference evidence="4 5" key="1">
    <citation type="submission" date="2024-09" db="EMBL/GenBank/DDBJ databases">
        <authorList>
            <person name="Sun Q."/>
            <person name="Mori K."/>
        </authorList>
    </citation>
    <scope>NUCLEOTIDE SEQUENCE [LARGE SCALE GENOMIC DNA]</scope>
    <source>
        <strain evidence="4 5">KCTC 23315</strain>
    </source>
</reference>
<dbReference type="SUPFAM" id="SSF55785">
    <property type="entry name" value="PYP-like sensor domain (PAS domain)"/>
    <property type="match status" value="1"/>
</dbReference>
<dbReference type="InterPro" id="IPR000160">
    <property type="entry name" value="GGDEF_dom"/>
</dbReference>
<keyword evidence="1" id="KW-0812">Transmembrane</keyword>
<dbReference type="Proteomes" id="UP001589813">
    <property type="component" value="Unassembled WGS sequence"/>
</dbReference>
<feature type="transmembrane region" description="Helical" evidence="1">
    <location>
        <begin position="55"/>
        <end position="74"/>
    </location>
</feature>
<dbReference type="Gene3D" id="3.30.450.20">
    <property type="entry name" value="PAS domain"/>
    <property type="match status" value="1"/>
</dbReference>
<evidence type="ECO:0000256" key="1">
    <source>
        <dbReference type="SAM" id="Phobius"/>
    </source>
</evidence>
<feature type="transmembrane region" description="Helical" evidence="1">
    <location>
        <begin position="81"/>
        <end position="102"/>
    </location>
</feature>
<dbReference type="NCBIfam" id="TIGR00254">
    <property type="entry name" value="GGDEF"/>
    <property type="match status" value="1"/>
</dbReference>
<keyword evidence="1" id="KW-0472">Membrane</keyword>
<dbReference type="Gene3D" id="3.20.20.450">
    <property type="entry name" value="EAL domain"/>
    <property type="match status" value="1"/>
</dbReference>
<dbReference type="SMART" id="SM00052">
    <property type="entry name" value="EAL"/>
    <property type="match status" value="1"/>
</dbReference>
<dbReference type="EMBL" id="JBHLXP010000011">
    <property type="protein sequence ID" value="MFC0050672.1"/>
    <property type="molecule type" value="Genomic_DNA"/>
</dbReference>
<feature type="transmembrane region" description="Helical" evidence="1">
    <location>
        <begin position="28"/>
        <end position="49"/>
    </location>
</feature>
<dbReference type="SMART" id="SM00267">
    <property type="entry name" value="GGDEF"/>
    <property type="match status" value="1"/>
</dbReference>
<dbReference type="SUPFAM" id="SSF141868">
    <property type="entry name" value="EAL domain-like"/>
    <property type="match status" value="1"/>
</dbReference>
<dbReference type="SUPFAM" id="SSF55073">
    <property type="entry name" value="Nucleotide cyclase"/>
    <property type="match status" value="1"/>
</dbReference>
<dbReference type="Pfam" id="PF00563">
    <property type="entry name" value="EAL"/>
    <property type="match status" value="1"/>
</dbReference>
<proteinExistence type="predicted"/>
<feature type="transmembrane region" description="Helical" evidence="1">
    <location>
        <begin position="131"/>
        <end position="148"/>
    </location>
</feature>
<dbReference type="PANTHER" id="PTHR33121">
    <property type="entry name" value="CYCLIC DI-GMP PHOSPHODIESTERASE PDEF"/>
    <property type="match status" value="1"/>
</dbReference>
<name>A0ABV6BIG4_9GAMM</name>
<feature type="transmembrane region" description="Helical" evidence="1">
    <location>
        <begin position="168"/>
        <end position="189"/>
    </location>
</feature>
<evidence type="ECO:0000313" key="5">
    <source>
        <dbReference type="Proteomes" id="UP001589813"/>
    </source>
</evidence>
<dbReference type="RefSeq" id="WP_377248712.1">
    <property type="nucleotide sequence ID" value="NZ_JBHLXP010000011.1"/>
</dbReference>
<dbReference type="PANTHER" id="PTHR33121:SF70">
    <property type="entry name" value="SIGNALING PROTEIN YKOW"/>
    <property type="match status" value="1"/>
</dbReference>
<organism evidence="4 5">
    <name type="scientific">Rheinheimera tilapiae</name>
    <dbReference type="NCBI Taxonomy" id="875043"/>
    <lineage>
        <taxon>Bacteria</taxon>
        <taxon>Pseudomonadati</taxon>
        <taxon>Pseudomonadota</taxon>
        <taxon>Gammaproteobacteria</taxon>
        <taxon>Chromatiales</taxon>
        <taxon>Chromatiaceae</taxon>
        <taxon>Rheinheimera</taxon>
    </lineage>
</organism>
<protein>
    <submittedName>
        <fullName evidence="4">Bifunctional diguanylate cyclase/phosphodiesterase</fullName>
    </submittedName>
</protein>
<dbReference type="PROSITE" id="PS50887">
    <property type="entry name" value="GGDEF"/>
    <property type="match status" value="1"/>
</dbReference>
<dbReference type="Pfam" id="PF00990">
    <property type="entry name" value="GGDEF"/>
    <property type="match status" value="1"/>
</dbReference>
<evidence type="ECO:0000259" key="3">
    <source>
        <dbReference type="PROSITE" id="PS50887"/>
    </source>
</evidence>
<evidence type="ECO:0000259" key="2">
    <source>
        <dbReference type="PROSITE" id="PS50883"/>
    </source>
</evidence>
<dbReference type="InterPro" id="IPR035965">
    <property type="entry name" value="PAS-like_dom_sf"/>
</dbReference>
<dbReference type="InterPro" id="IPR001633">
    <property type="entry name" value="EAL_dom"/>
</dbReference>
<dbReference type="InterPro" id="IPR050706">
    <property type="entry name" value="Cyclic-di-GMP_PDE-like"/>
</dbReference>
<dbReference type="CDD" id="cd01948">
    <property type="entry name" value="EAL"/>
    <property type="match status" value="1"/>
</dbReference>
<evidence type="ECO:0000313" key="4">
    <source>
        <dbReference type="EMBL" id="MFC0050672.1"/>
    </source>
</evidence>
<feature type="domain" description="GGDEF" evidence="3">
    <location>
        <begin position="355"/>
        <end position="483"/>
    </location>
</feature>
<feature type="domain" description="EAL" evidence="2">
    <location>
        <begin position="494"/>
        <end position="745"/>
    </location>
</feature>
<accession>A0ABV6BIG4</accession>
<dbReference type="PROSITE" id="PS50883">
    <property type="entry name" value="EAL"/>
    <property type="match status" value="1"/>
</dbReference>
<keyword evidence="5" id="KW-1185">Reference proteome</keyword>
<dbReference type="InterPro" id="IPR029787">
    <property type="entry name" value="Nucleotide_cyclase"/>
</dbReference>
<dbReference type="Gene3D" id="3.30.70.270">
    <property type="match status" value="1"/>
</dbReference>
<gene>
    <name evidence="4" type="ORF">ACFFJP_20515</name>
</gene>
<comment type="caution">
    <text evidence="4">The sequence shown here is derived from an EMBL/GenBank/DDBJ whole genome shotgun (WGS) entry which is preliminary data.</text>
</comment>
<keyword evidence="1" id="KW-1133">Transmembrane helix</keyword>
<sequence>MLRALRHYLKLTPADLATASPDNWQLSVFRIMVLSGLLLVLVICLHSSWQAWQLGAYHIIAITSGFYLALLLLLRRSKPALGFSAVGFLLLVICAGLAIVLLNPDFEMAKLGIVFLYALPTIALMFFPLRVMVGLMLLNFIPFAFLLYNQPLPALFDFSISLPSTHAYLHGLIFLFFNLCLPLASARIIRTIQRHSSELQQTHKQLSQSHDFYAELFENNGEATVLCASNGRIIKANTKACLWLGIEADNHGYLSQVLLPEQDTPGSAFWLAQDLPCIARNQPGRHLQLKHMVRTRQHHHVLQLQDVTAMYQLKQQLDQQHQNIWQLYDRLTCLPKASFFRQQADERLNKTQPWPFQLCVIIRLCHIKTLNQQFGYEFGSQVLQQFASQCRQSLRPDALLGRLRGVKFGLLLPVQPEPLSPMQQAEAMYQQLPETLMIGSQQVQLRYQLGFCLSEGTADAATLLEQCEIALEQADNNVPIVQFAPEQAAELQQTYALANALQDAIRQRQLQLFLQPKVNGEGQIKAFEALCRWQHQGQWIAPDLFIELALQHGCIKALSQLVLEMAIDILAQWQQQRWFYPIAINLAGPELLDDSFFAHLLAQSAHYPWLTKRLQLEITETHFATQQAALHTRLRALSQYGFSIAIDDFGTGHASLSQLVDMPADTLKIDRRFVAAIPHHRQQVKVLHTTLQLARALNLTTVAEGVETDIQRKFLAKLGFPLMQGYLFGRPAPASHWHAQLERQQPALPEVSRLSAVESDVAG</sequence>